<evidence type="ECO:0000256" key="1">
    <source>
        <dbReference type="SAM" id="MobiDB-lite"/>
    </source>
</evidence>
<protein>
    <submittedName>
        <fullName evidence="2">Uncharacterized protein</fullName>
    </submittedName>
</protein>
<dbReference type="Proteomes" id="UP001162480">
    <property type="component" value="Chromosome 18"/>
</dbReference>
<gene>
    <name evidence="2" type="ORF">OCTVUL_1B021624</name>
</gene>
<evidence type="ECO:0000313" key="3">
    <source>
        <dbReference type="Proteomes" id="UP001162480"/>
    </source>
</evidence>
<name>A0AA36FFX8_OCTVU</name>
<accession>A0AA36FFX8</accession>
<sequence length="80" mass="9268">MPRRENLSEDQISKSLLELDEEWEEDSSDSFYCSEDDGESDCVVDSLGPVSLDDEDTQKLLSETHPIMKEHYVSRDRQEV</sequence>
<evidence type="ECO:0000313" key="2">
    <source>
        <dbReference type="EMBL" id="CAI9735709.1"/>
    </source>
</evidence>
<reference evidence="2" key="1">
    <citation type="submission" date="2023-08" db="EMBL/GenBank/DDBJ databases">
        <authorList>
            <person name="Alioto T."/>
            <person name="Alioto T."/>
            <person name="Gomez Garrido J."/>
        </authorList>
    </citation>
    <scope>NUCLEOTIDE SEQUENCE</scope>
</reference>
<proteinExistence type="predicted"/>
<organism evidence="2 3">
    <name type="scientific">Octopus vulgaris</name>
    <name type="common">Common octopus</name>
    <dbReference type="NCBI Taxonomy" id="6645"/>
    <lineage>
        <taxon>Eukaryota</taxon>
        <taxon>Metazoa</taxon>
        <taxon>Spiralia</taxon>
        <taxon>Lophotrochozoa</taxon>
        <taxon>Mollusca</taxon>
        <taxon>Cephalopoda</taxon>
        <taxon>Coleoidea</taxon>
        <taxon>Octopodiformes</taxon>
        <taxon>Octopoda</taxon>
        <taxon>Incirrata</taxon>
        <taxon>Octopodidae</taxon>
        <taxon>Octopus</taxon>
    </lineage>
</organism>
<keyword evidence="3" id="KW-1185">Reference proteome</keyword>
<feature type="region of interest" description="Disordered" evidence="1">
    <location>
        <begin position="18"/>
        <end position="40"/>
    </location>
</feature>
<dbReference type="EMBL" id="OX597831">
    <property type="protein sequence ID" value="CAI9735709.1"/>
    <property type="molecule type" value="Genomic_DNA"/>
</dbReference>
<dbReference type="AlphaFoldDB" id="A0AA36FFX8"/>